<protein>
    <submittedName>
        <fullName evidence="4">FecR family protein</fullName>
    </submittedName>
</protein>
<keyword evidence="1" id="KW-0812">Transmembrane</keyword>
<dbReference type="EMBL" id="SGXA01000001">
    <property type="protein sequence ID" value="RZS76084.1"/>
    <property type="molecule type" value="Genomic_DNA"/>
</dbReference>
<feature type="domain" description="Protein FecR C-terminal" evidence="3">
    <location>
        <begin position="324"/>
        <end position="391"/>
    </location>
</feature>
<dbReference type="Gene3D" id="3.55.50.30">
    <property type="match status" value="1"/>
</dbReference>
<dbReference type="PANTHER" id="PTHR30273:SF2">
    <property type="entry name" value="PROTEIN FECR"/>
    <property type="match status" value="1"/>
</dbReference>
<name>A0A4Q7N4X5_9BACT</name>
<comment type="caution">
    <text evidence="4">The sequence shown here is derived from an EMBL/GenBank/DDBJ whole genome shotgun (WGS) entry which is preliminary data.</text>
</comment>
<keyword evidence="1" id="KW-1133">Transmembrane helix</keyword>
<dbReference type="InterPro" id="IPR012373">
    <property type="entry name" value="Ferrdict_sens_TM"/>
</dbReference>
<dbReference type="PANTHER" id="PTHR30273">
    <property type="entry name" value="PERIPLASMIC SIGNAL SENSOR AND SIGMA FACTOR ACTIVATOR FECR-RELATED"/>
    <property type="match status" value="1"/>
</dbReference>
<dbReference type="Pfam" id="PF04773">
    <property type="entry name" value="FecR"/>
    <property type="match status" value="1"/>
</dbReference>
<dbReference type="Pfam" id="PF16344">
    <property type="entry name" value="FecR_C"/>
    <property type="match status" value="1"/>
</dbReference>
<reference evidence="4 5" key="1">
    <citation type="submission" date="2019-02" db="EMBL/GenBank/DDBJ databases">
        <title>Genomic Encyclopedia of Type Strains, Phase IV (KMG-IV): sequencing the most valuable type-strain genomes for metagenomic binning, comparative biology and taxonomic classification.</title>
        <authorList>
            <person name="Goeker M."/>
        </authorList>
    </citation>
    <scope>NUCLEOTIDE SEQUENCE [LARGE SCALE GENOMIC DNA]</scope>
    <source>
        <strain evidence="4 5">DSM 18116</strain>
    </source>
</reference>
<feature type="transmembrane region" description="Helical" evidence="1">
    <location>
        <begin position="93"/>
        <end position="112"/>
    </location>
</feature>
<evidence type="ECO:0000256" key="1">
    <source>
        <dbReference type="SAM" id="Phobius"/>
    </source>
</evidence>
<evidence type="ECO:0000313" key="5">
    <source>
        <dbReference type="Proteomes" id="UP000293874"/>
    </source>
</evidence>
<dbReference type="InterPro" id="IPR032508">
    <property type="entry name" value="FecR_C"/>
</dbReference>
<keyword evidence="5" id="KW-1185">Reference proteome</keyword>
<dbReference type="Proteomes" id="UP000293874">
    <property type="component" value="Unassembled WGS sequence"/>
</dbReference>
<feature type="domain" description="FecR protein" evidence="2">
    <location>
        <begin position="182"/>
        <end position="278"/>
    </location>
</feature>
<sequence>MEKERLLYLIGRVYDHQLSPEERNELVLALEDQNDTELVQLYTELMMEHPADINITYNDSHLQELINQITEVDHPSGDLIQLPSTRRYFLRHWHWAAASILLVLCIGAYLFFNTHSKTTQPAGIAQIQPGRDGAILTLHDGTRVLLDTIQNGVVALQGGAMAKVENGKLLYEANGHEAVINTMSTPAGRQFRLTLPDGTEVWLNSASSISYPTVFTGTERRVVITGEAYFEVAKNMKMPFRVNVNQRALVEVLGTKFNVNGYDNEPRINTTLLEGSVQVVSGRSVLLKPGQMAQVQTTQLSGTEIKIVGHANIEKIMAWKNGLFDFDNMDFDEAMRQLERWYNIEVVYENGIPKNIELYGKITKGVTLDGLLSVLKDIGVKCRLENRKLLIQQ</sequence>
<organism evidence="4 5">
    <name type="scientific">Pseudobacter ginsenosidimutans</name>
    <dbReference type="NCBI Taxonomy" id="661488"/>
    <lineage>
        <taxon>Bacteria</taxon>
        <taxon>Pseudomonadati</taxon>
        <taxon>Bacteroidota</taxon>
        <taxon>Chitinophagia</taxon>
        <taxon>Chitinophagales</taxon>
        <taxon>Chitinophagaceae</taxon>
        <taxon>Pseudobacter</taxon>
    </lineage>
</organism>
<dbReference type="AlphaFoldDB" id="A0A4Q7N4X5"/>
<dbReference type="RefSeq" id="WP_130540402.1">
    <property type="nucleotide sequence ID" value="NZ_CP042431.1"/>
</dbReference>
<dbReference type="GO" id="GO:0016989">
    <property type="term" value="F:sigma factor antagonist activity"/>
    <property type="evidence" value="ECO:0007669"/>
    <property type="project" value="TreeGrafter"/>
</dbReference>
<proteinExistence type="predicted"/>
<dbReference type="InterPro" id="IPR006860">
    <property type="entry name" value="FecR"/>
</dbReference>
<accession>A0A4Q7N4X5</accession>
<evidence type="ECO:0000259" key="2">
    <source>
        <dbReference type="Pfam" id="PF04773"/>
    </source>
</evidence>
<dbReference type="Gene3D" id="2.60.120.1440">
    <property type="match status" value="1"/>
</dbReference>
<evidence type="ECO:0000259" key="3">
    <source>
        <dbReference type="Pfam" id="PF16344"/>
    </source>
</evidence>
<keyword evidence="1" id="KW-0472">Membrane</keyword>
<evidence type="ECO:0000313" key="4">
    <source>
        <dbReference type="EMBL" id="RZS76084.1"/>
    </source>
</evidence>
<gene>
    <name evidence="4" type="ORF">EV199_1961</name>
</gene>
<dbReference type="OrthoDB" id="646755at2"/>